<dbReference type="EMBL" id="MFJA01000070">
    <property type="protein sequence ID" value="OGG02220.1"/>
    <property type="molecule type" value="Genomic_DNA"/>
</dbReference>
<evidence type="ECO:0000313" key="1">
    <source>
        <dbReference type="EMBL" id="OGG02220.1"/>
    </source>
</evidence>
<dbReference type="Proteomes" id="UP000176665">
    <property type="component" value="Unassembled WGS sequence"/>
</dbReference>
<reference evidence="1 2" key="1">
    <citation type="journal article" date="2016" name="Nat. Commun.">
        <title>Thousands of microbial genomes shed light on interconnected biogeochemical processes in an aquifer system.</title>
        <authorList>
            <person name="Anantharaman K."/>
            <person name="Brown C.T."/>
            <person name="Hug L.A."/>
            <person name="Sharon I."/>
            <person name="Castelle C.J."/>
            <person name="Probst A.J."/>
            <person name="Thomas B.C."/>
            <person name="Singh A."/>
            <person name="Wilkins M.J."/>
            <person name="Karaoz U."/>
            <person name="Brodie E.L."/>
            <person name="Williams K.H."/>
            <person name="Hubbard S.S."/>
            <person name="Banfield J.F."/>
        </authorList>
    </citation>
    <scope>NUCLEOTIDE SEQUENCE [LARGE SCALE GENOMIC DNA]</scope>
</reference>
<dbReference type="AlphaFoldDB" id="A0A1F5YPU0"/>
<evidence type="ECO:0000313" key="2">
    <source>
        <dbReference type="Proteomes" id="UP000176665"/>
    </source>
</evidence>
<protein>
    <submittedName>
        <fullName evidence="1">Uncharacterized protein</fullName>
    </submittedName>
</protein>
<accession>A0A1F5YPU0</accession>
<name>A0A1F5YPU0_9BACT</name>
<comment type="caution">
    <text evidence="1">The sequence shown here is derived from an EMBL/GenBank/DDBJ whole genome shotgun (WGS) entry which is preliminary data.</text>
</comment>
<gene>
    <name evidence="1" type="ORF">A2W14_02500</name>
</gene>
<organism evidence="1 2">
    <name type="scientific">Candidatus Gottesmanbacteria bacterium RBG_16_37_8</name>
    <dbReference type="NCBI Taxonomy" id="1798371"/>
    <lineage>
        <taxon>Bacteria</taxon>
        <taxon>Candidatus Gottesmaniibacteriota</taxon>
    </lineage>
</organism>
<proteinExistence type="predicted"/>
<sequence>MGGEFTLEDREFPEFRQKVTDYLDEGLKEVADARSYLSEPMMWGVDKLFNKGAIDHTLSKNIKERVRNILILLPLIETYDFRMPSGWEGSRFGSHHDGSPRNNWLPGINLRRLILNLAAASDHNLDENIFYGLNSTEFKAFTRRVLVDSIGQKGNIKKFEKMDRDELSVAWTLTDEEDKLLQVKFFHDGYLKDSAKWFLDQRLPDKREPPPIYAFSLEKPLPEQIFVEDSSLNERLKDAHLPFYQKAMELVKDWYRKLGQDSGESGFPLEELIGDIIVDVLHNGNHHLSFRTISPDTFSGGHKIVGNGVTLRFGERMLPTFPNDKIIGKKTDSSEVEIIGITKDLFDENNQLVEQRGWKEMIQVHISAQTTGRLPPEAEIIRPSIVS</sequence>